<feature type="transmembrane region" description="Helical" evidence="1">
    <location>
        <begin position="103"/>
        <end position="125"/>
    </location>
</feature>
<gene>
    <name evidence="3" type="primary">wcyH</name>
    <name evidence="3" type="ORF">SPC32A_0012</name>
</gene>
<feature type="transmembrane region" description="Helical" evidence="1">
    <location>
        <begin position="267"/>
        <end position="287"/>
    </location>
</feature>
<dbReference type="GO" id="GO:0016020">
    <property type="term" value="C:membrane"/>
    <property type="evidence" value="ECO:0007669"/>
    <property type="project" value="TreeGrafter"/>
</dbReference>
<evidence type="ECO:0000259" key="2">
    <source>
        <dbReference type="Pfam" id="PF01757"/>
    </source>
</evidence>
<accession>Q4JZU1</accession>
<evidence type="ECO:0000256" key="1">
    <source>
        <dbReference type="SAM" id="Phobius"/>
    </source>
</evidence>
<proteinExistence type="predicted"/>
<keyword evidence="1" id="KW-0472">Membrane</keyword>
<dbReference type="EMBL" id="CR931696">
    <property type="protein sequence ID" value="CAI34123.1"/>
    <property type="molecule type" value="Genomic_DNA"/>
</dbReference>
<feature type="transmembrane region" description="Helical" evidence="1">
    <location>
        <begin position="175"/>
        <end position="195"/>
    </location>
</feature>
<dbReference type="Pfam" id="PF01757">
    <property type="entry name" value="Acyl_transf_3"/>
    <property type="match status" value="1"/>
</dbReference>
<evidence type="ECO:0000313" key="3">
    <source>
        <dbReference type="EMBL" id="CAI34123.1"/>
    </source>
</evidence>
<dbReference type="GO" id="GO:0016747">
    <property type="term" value="F:acyltransferase activity, transferring groups other than amino-acyl groups"/>
    <property type="evidence" value="ECO:0007669"/>
    <property type="project" value="InterPro"/>
</dbReference>
<dbReference type="InterPro" id="IPR050879">
    <property type="entry name" value="Acyltransferase_3"/>
</dbReference>
<feature type="transmembrane region" description="Helical" evidence="1">
    <location>
        <begin position="25"/>
        <end position="42"/>
    </location>
</feature>
<dbReference type="PANTHER" id="PTHR23028:SF53">
    <property type="entry name" value="ACYL_TRANSF_3 DOMAIN-CONTAINING PROTEIN"/>
    <property type="match status" value="1"/>
</dbReference>
<protein>
    <submittedName>
        <fullName evidence="3">Putative acetyl transferase</fullName>
    </submittedName>
</protein>
<feature type="transmembrane region" description="Helical" evidence="1">
    <location>
        <begin position="207"/>
        <end position="226"/>
    </location>
</feature>
<keyword evidence="3" id="KW-0808">Transferase</keyword>
<keyword evidence="1" id="KW-0812">Transmembrane</keyword>
<feature type="transmembrane region" description="Helical" evidence="1">
    <location>
        <begin position="62"/>
        <end position="82"/>
    </location>
</feature>
<dbReference type="PANTHER" id="PTHR23028">
    <property type="entry name" value="ACETYLTRANSFERASE"/>
    <property type="match status" value="1"/>
</dbReference>
<name>Q4JZU1_STREE</name>
<feature type="transmembrane region" description="Helical" evidence="1">
    <location>
        <begin position="325"/>
        <end position="347"/>
    </location>
</feature>
<dbReference type="AlphaFoldDB" id="Q4JZU1"/>
<feature type="transmembrane region" description="Helical" evidence="1">
    <location>
        <begin position="238"/>
        <end position="255"/>
    </location>
</feature>
<keyword evidence="1" id="KW-1133">Transmembrane helix</keyword>
<sequence length="361" mass="42568">MKQHIVGNSLKKSIRRFGMRKRYDNLDGLRVISCLGIIAMHIKANADYQIYGWIFEVFVPSLTLLVYLFLLISGFGMFCGYYERFKEGKIDLNNFYKKRYKKIIPFFAFLIFIDILVERSFSHLIEGFTEATLVFGLLPNNQPDVIGVSWTIGVIFLFYMLFPFFVWLCWDKKRAFISFIISVILNIFCEIYYFTDKFVIDSFASRHSFLYCSPFFLGGGLIYMYRKEIKDFVSQRKLFCLLGCLGITGFHYLFIQPWFKMDNLGSLLLLLYLPWLCYAISVDSIVLSNKVMKYFSKISLELYLAHMVLFRVVEKMNFLYFFGKGWLSFILVFVAVLIGLILLIEFLKKMTSFSRRLLIKE</sequence>
<feature type="domain" description="Acyltransferase 3" evidence="2">
    <location>
        <begin position="24"/>
        <end position="343"/>
    </location>
</feature>
<dbReference type="InterPro" id="IPR002656">
    <property type="entry name" value="Acyl_transf_3_dom"/>
</dbReference>
<feature type="transmembrane region" description="Helical" evidence="1">
    <location>
        <begin position="145"/>
        <end position="168"/>
    </location>
</feature>
<organism evidence="3">
    <name type="scientific">Streptococcus pneumoniae</name>
    <dbReference type="NCBI Taxonomy" id="1313"/>
    <lineage>
        <taxon>Bacteria</taxon>
        <taxon>Bacillati</taxon>
        <taxon>Bacillota</taxon>
        <taxon>Bacilli</taxon>
        <taxon>Lactobacillales</taxon>
        <taxon>Streptococcaceae</taxon>
        <taxon>Streptococcus</taxon>
    </lineage>
</organism>
<reference evidence="3" key="1">
    <citation type="journal article" date="2006" name="PLoS Genet.">
        <title>Genetic analysis of the capsular biosynthetic locus from all 90 pneumococcal serotypes.</title>
        <authorList>
            <person name="Bentley S.D."/>
            <person name="Aanensen D.M."/>
            <person name="Mavroidi A."/>
            <person name="Saunders D."/>
            <person name="Rabbinowitsch E."/>
            <person name="Collins M."/>
            <person name="Donohoe K."/>
            <person name="Harris D."/>
            <person name="Murphy L."/>
            <person name="Quail M.A."/>
            <person name="Samuel G."/>
            <person name="Skovsted I.C."/>
            <person name="Kaltoft M.S."/>
            <person name="Barrell B."/>
            <person name="Reeves P.R."/>
            <person name="Parkhill J."/>
            <person name="Spratt B.G."/>
        </authorList>
    </citation>
    <scope>NUCLEOTIDE SEQUENCE</scope>
    <source>
        <strain evidence="3">2813/41</strain>
    </source>
</reference>
<dbReference type="GO" id="GO:0000271">
    <property type="term" value="P:polysaccharide biosynthetic process"/>
    <property type="evidence" value="ECO:0007669"/>
    <property type="project" value="TreeGrafter"/>
</dbReference>